<dbReference type="InterPro" id="IPR000183">
    <property type="entry name" value="Orn/DAP/Arg_de-COase"/>
</dbReference>
<feature type="binding site" evidence="5">
    <location>
        <position position="248"/>
    </location>
    <ligand>
        <name>pyridoxal 5'-phosphate</name>
        <dbReference type="ChEBI" id="CHEBI:597326"/>
    </ligand>
</feature>
<evidence type="ECO:0000259" key="9">
    <source>
        <dbReference type="Pfam" id="PF02784"/>
    </source>
</evidence>
<feature type="modified residue" description="N6-(pyridoxal phosphate)lysine" evidence="5 7">
    <location>
        <position position="69"/>
    </location>
</feature>
<protein>
    <recommendedName>
        <fullName evidence="5 6">Diaminopimelate decarboxylase</fullName>
        <shortName evidence="5">DAP decarboxylase</shortName>
        <shortName evidence="5">DAPDC</shortName>
        <ecNumber evidence="5 6">4.1.1.20</ecNumber>
    </recommendedName>
</protein>
<keyword evidence="2 5" id="KW-0210">Decarboxylase</keyword>
<feature type="binding site" evidence="5">
    <location>
        <begin position="282"/>
        <end position="285"/>
    </location>
    <ligand>
        <name>pyridoxal 5'-phosphate</name>
        <dbReference type="ChEBI" id="CHEBI:597326"/>
    </ligand>
</feature>
<evidence type="ECO:0000256" key="7">
    <source>
        <dbReference type="PIRSR" id="PIRSR600183-50"/>
    </source>
</evidence>
<comment type="caution">
    <text evidence="10">The sequence shown here is derived from an EMBL/GenBank/DDBJ whole genome shotgun (WGS) entry which is preliminary data.</text>
</comment>
<evidence type="ECO:0000313" key="10">
    <source>
        <dbReference type="EMBL" id="MBS3649350.1"/>
    </source>
</evidence>
<keyword evidence="4 5" id="KW-0456">Lyase</keyword>
<feature type="domain" description="Orn/DAP/Arg decarboxylase 2 N-terminal" evidence="9">
    <location>
        <begin position="45"/>
        <end position="289"/>
    </location>
</feature>
<comment type="catalytic activity">
    <reaction evidence="5 8">
        <text>meso-2,6-diaminopimelate + H(+) = L-lysine + CO2</text>
        <dbReference type="Rhea" id="RHEA:15101"/>
        <dbReference type="ChEBI" id="CHEBI:15378"/>
        <dbReference type="ChEBI" id="CHEBI:16526"/>
        <dbReference type="ChEBI" id="CHEBI:32551"/>
        <dbReference type="ChEBI" id="CHEBI:57791"/>
        <dbReference type="EC" id="4.1.1.20"/>
    </reaction>
</comment>
<dbReference type="SUPFAM" id="SSF51419">
    <property type="entry name" value="PLP-binding barrel"/>
    <property type="match status" value="1"/>
</dbReference>
<organism evidence="10 11">
    <name type="scientific">Pseudaminobacter soli</name>
    <name type="common">ex Zhang et al. 2022</name>
    <dbReference type="NCBI Taxonomy" id="2831468"/>
    <lineage>
        <taxon>Bacteria</taxon>
        <taxon>Pseudomonadati</taxon>
        <taxon>Pseudomonadota</taxon>
        <taxon>Alphaproteobacteria</taxon>
        <taxon>Hyphomicrobiales</taxon>
        <taxon>Phyllobacteriaceae</taxon>
        <taxon>Pseudaminobacter</taxon>
    </lineage>
</organism>
<dbReference type="InterPro" id="IPR009006">
    <property type="entry name" value="Ala_racemase/Decarboxylase_C"/>
</dbReference>
<dbReference type="InterPro" id="IPR029066">
    <property type="entry name" value="PLP-binding_barrel"/>
</dbReference>
<gene>
    <name evidence="5 10" type="primary">lysA</name>
    <name evidence="10" type="ORF">KEU06_12080</name>
</gene>
<dbReference type="GO" id="GO:0009089">
    <property type="term" value="P:lysine biosynthetic process via diaminopimelate"/>
    <property type="evidence" value="ECO:0007669"/>
    <property type="project" value="UniProtKB-UniRule"/>
</dbReference>
<dbReference type="Pfam" id="PF02784">
    <property type="entry name" value="Orn_Arg_deC_N"/>
    <property type="match status" value="1"/>
</dbReference>
<dbReference type="Gene3D" id="2.40.37.10">
    <property type="entry name" value="Lyase, Ornithine Decarboxylase, Chain A, domain 1"/>
    <property type="match status" value="1"/>
</dbReference>
<dbReference type="Gene3D" id="3.20.20.10">
    <property type="entry name" value="Alanine racemase"/>
    <property type="match status" value="1"/>
</dbReference>
<dbReference type="SUPFAM" id="SSF50621">
    <property type="entry name" value="Alanine racemase C-terminal domain-like"/>
    <property type="match status" value="1"/>
</dbReference>
<reference evidence="10" key="1">
    <citation type="submission" date="2021-04" db="EMBL/GenBank/DDBJ databases">
        <title>Pseudaminobacter soli sp. nov., isolated from paddy soil contaminated by heavy metals.</title>
        <authorList>
            <person name="Zhang K."/>
        </authorList>
    </citation>
    <scope>NUCLEOTIDE SEQUENCE</scope>
    <source>
        <strain evidence="10">19-2017</strain>
    </source>
</reference>
<dbReference type="RefSeq" id="WP_210320130.1">
    <property type="nucleotide sequence ID" value="NZ_JABVCF010000005.1"/>
</dbReference>
<dbReference type="InterPro" id="IPR002986">
    <property type="entry name" value="DAP_deCOOHase_LysA"/>
</dbReference>
<sequence length="430" mass="46748">MDSDISRPHVDCFSYEDGKLHVEGVAIETIAREYGTPVYIYSAESVRRRWKLLSDAVTPLGVQICYAMKANNNLSLLRILAGLGAGVDLVSGGELERARVAGIPGEKMVFSGVGKTSEEIRAALEGEVHQLNVESVEELKVIDEVAGALGKIATVVLRINPDVDAGTHPKITTGTRKNKFGIDYHQVLAIYEFAARLPHINVVGLAVHIGSQITDLTPFRQSFERLSGLVEMVRQRGYTVERLDLGGGLGVAYGAGQRIDVEAYAKVIGDTLRDCDCALTIEPGRFLIAEAGALITTVIYNKETDGERFSIVDAGMNDLMRPALYDALHPVWPIIEPTADQRATPCHLVGPVCESSDTFGRFTSLPRLKRGDRVAIGVTGAYSAAMASTYNARPLVQKVLVNGDRYSLIRRKQTVADQLRYELADAGHAL</sequence>
<dbReference type="Proteomes" id="UP000680348">
    <property type="component" value="Unassembled WGS sequence"/>
</dbReference>
<comment type="function">
    <text evidence="5">Specifically catalyzes the decarboxylation of meso-diaminopimelate (meso-DAP) to L-lysine.</text>
</comment>
<dbReference type="PRINTS" id="PR01179">
    <property type="entry name" value="ODADCRBXLASE"/>
</dbReference>
<dbReference type="HAMAP" id="MF_02120">
    <property type="entry name" value="LysA"/>
    <property type="match status" value="1"/>
</dbReference>
<dbReference type="PROSITE" id="PS00879">
    <property type="entry name" value="ODR_DC_2_2"/>
    <property type="match status" value="1"/>
</dbReference>
<dbReference type="GO" id="GO:0008836">
    <property type="term" value="F:diaminopimelate decarboxylase activity"/>
    <property type="evidence" value="ECO:0007669"/>
    <property type="project" value="UniProtKB-UniRule"/>
</dbReference>
<evidence type="ECO:0000256" key="3">
    <source>
        <dbReference type="ARBA" id="ARBA00022898"/>
    </source>
</evidence>
<evidence type="ECO:0000256" key="2">
    <source>
        <dbReference type="ARBA" id="ARBA00022793"/>
    </source>
</evidence>
<evidence type="ECO:0000256" key="4">
    <source>
        <dbReference type="ARBA" id="ARBA00023239"/>
    </source>
</evidence>
<comment type="subunit">
    <text evidence="5">Homodimer.</text>
</comment>
<feature type="active site" description="Proton donor" evidence="7">
    <location>
        <position position="353"/>
    </location>
</feature>
<dbReference type="EMBL" id="JAGWCR010000005">
    <property type="protein sequence ID" value="MBS3649350.1"/>
    <property type="molecule type" value="Genomic_DNA"/>
</dbReference>
<keyword evidence="5" id="KW-0028">Amino-acid biosynthesis</keyword>
<evidence type="ECO:0000256" key="8">
    <source>
        <dbReference type="RuleBase" id="RU003738"/>
    </source>
</evidence>
<name>A0A942E2E3_9HYPH</name>
<feature type="binding site" evidence="5">
    <location>
        <position position="321"/>
    </location>
    <ligand>
        <name>substrate</name>
    </ligand>
</feature>
<evidence type="ECO:0000313" key="11">
    <source>
        <dbReference type="Proteomes" id="UP000680348"/>
    </source>
</evidence>
<feature type="binding site" evidence="5">
    <location>
        <position position="382"/>
    </location>
    <ligand>
        <name>pyridoxal 5'-phosphate</name>
        <dbReference type="ChEBI" id="CHEBI:597326"/>
    </ligand>
</feature>
<feature type="binding site" evidence="5">
    <location>
        <position position="285"/>
    </location>
    <ligand>
        <name>substrate</name>
    </ligand>
</feature>
<keyword evidence="11" id="KW-1185">Reference proteome</keyword>
<dbReference type="FunFam" id="3.20.20.10:FF:000003">
    <property type="entry name" value="Diaminopimelate decarboxylase"/>
    <property type="match status" value="1"/>
</dbReference>
<evidence type="ECO:0000256" key="1">
    <source>
        <dbReference type="ARBA" id="ARBA00001933"/>
    </source>
</evidence>
<dbReference type="PANTHER" id="PTHR43727">
    <property type="entry name" value="DIAMINOPIMELATE DECARBOXYLASE"/>
    <property type="match status" value="1"/>
</dbReference>
<dbReference type="PANTHER" id="PTHR43727:SF2">
    <property type="entry name" value="GROUP IV DECARBOXYLASE"/>
    <property type="match status" value="1"/>
</dbReference>
<proteinExistence type="inferred from homology"/>
<dbReference type="PRINTS" id="PR01181">
    <property type="entry name" value="DAPDCRBXLASE"/>
</dbReference>
<dbReference type="AlphaFoldDB" id="A0A942E2E3"/>
<comment type="pathway">
    <text evidence="5 8">Amino-acid biosynthesis; L-lysine biosynthesis via DAP pathway; L-lysine from DL-2,6-diaminopimelate: step 1/1.</text>
</comment>
<dbReference type="GO" id="GO:0030170">
    <property type="term" value="F:pyridoxal phosphate binding"/>
    <property type="evidence" value="ECO:0007669"/>
    <property type="project" value="UniProtKB-UniRule"/>
</dbReference>
<dbReference type="PROSITE" id="PS00878">
    <property type="entry name" value="ODR_DC_2_1"/>
    <property type="match status" value="1"/>
</dbReference>
<dbReference type="NCBIfam" id="TIGR01048">
    <property type="entry name" value="lysA"/>
    <property type="match status" value="1"/>
</dbReference>
<dbReference type="EC" id="4.1.1.20" evidence="5 6"/>
<comment type="cofactor">
    <cofactor evidence="1 5 7 8">
        <name>pyridoxal 5'-phosphate</name>
        <dbReference type="ChEBI" id="CHEBI:597326"/>
    </cofactor>
</comment>
<dbReference type="InterPro" id="IPR022657">
    <property type="entry name" value="De-COase2_CS"/>
</dbReference>
<keyword evidence="3 5" id="KW-0663">Pyridoxal phosphate</keyword>
<feature type="binding site" evidence="5">
    <location>
        <position position="354"/>
    </location>
    <ligand>
        <name>substrate</name>
    </ligand>
</feature>
<dbReference type="InterPro" id="IPR022644">
    <property type="entry name" value="De-COase2_N"/>
</dbReference>
<feature type="binding site" evidence="5">
    <location>
        <position position="325"/>
    </location>
    <ligand>
        <name>substrate</name>
    </ligand>
</feature>
<feature type="binding site" evidence="5">
    <location>
        <position position="382"/>
    </location>
    <ligand>
        <name>substrate</name>
    </ligand>
</feature>
<comment type="similarity">
    <text evidence="5">Belongs to the Orn/Lys/Arg decarboxylase class-II family. LysA subfamily.</text>
</comment>
<evidence type="ECO:0000256" key="5">
    <source>
        <dbReference type="HAMAP-Rule" id="MF_02120"/>
    </source>
</evidence>
<keyword evidence="5 8" id="KW-0457">Lysine biosynthesis</keyword>
<accession>A0A942E2E3</accession>
<dbReference type="CDD" id="cd06828">
    <property type="entry name" value="PLPDE_III_DapDC"/>
    <property type="match status" value="1"/>
</dbReference>
<evidence type="ECO:0000256" key="6">
    <source>
        <dbReference type="NCBIfam" id="TIGR01048"/>
    </source>
</evidence>
<dbReference type="InterPro" id="IPR022653">
    <property type="entry name" value="De-COase2_pyr-phos_BS"/>
</dbReference>